<evidence type="ECO:0000256" key="5">
    <source>
        <dbReference type="SAM" id="MobiDB-lite"/>
    </source>
</evidence>
<feature type="domain" description="Mandelate racemase/muconate lactonizing enzyme C-terminal" evidence="6">
    <location>
        <begin position="131"/>
        <end position="228"/>
    </location>
</feature>
<dbReference type="Pfam" id="PF13378">
    <property type="entry name" value="MR_MLE_C"/>
    <property type="match status" value="1"/>
</dbReference>
<feature type="binding site" evidence="4">
    <location>
        <position position="181"/>
    </location>
    <ligand>
        <name>Mg(2+)</name>
        <dbReference type="ChEBI" id="CHEBI:18420"/>
    </ligand>
</feature>
<evidence type="ECO:0000256" key="1">
    <source>
        <dbReference type="ARBA" id="ARBA00022723"/>
    </source>
</evidence>
<dbReference type="EMBL" id="FTNO01000001">
    <property type="protein sequence ID" value="SIQ91047.1"/>
    <property type="molecule type" value="Genomic_DNA"/>
</dbReference>
<dbReference type="GO" id="GO:0009063">
    <property type="term" value="P:amino acid catabolic process"/>
    <property type="evidence" value="ECO:0007669"/>
    <property type="project" value="InterPro"/>
</dbReference>
<keyword evidence="3 4" id="KW-0456">Lyase</keyword>
<dbReference type="CDD" id="cd03320">
    <property type="entry name" value="OSBS"/>
    <property type="match status" value="1"/>
</dbReference>
<dbReference type="InterPro" id="IPR029065">
    <property type="entry name" value="Enolase_C-like"/>
</dbReference>
<feature type="region of interest" description="Disordered" evidence="5">
    <location>
        <begin position="327"/>
        <end position="347"/>
    </location>
</feature>
<feature type="binding site" evidence="4">
    <location>
        <position position="231"/>
    </location>
    <ligand>
        <name>Mg(2+)</name>
        <dbReference type="ChEBI" id="CHEBI:18420"/>
    </ligand>
</feature>
<dbReference type="EC" id="4.2.1.113" evidence="4"/>
<dbReference type="InterPro" id="IPR010196">
    <property type="entry name" value="OSB_synthase_MenC1"/>
</dbReference>
<accession>A0A1N6WLT3</accession>
<dbReference type="Pfam" id="PF21508">
    <property type="entry name" value="MenC_N"/>
    <property type="match status" value="1"/>
</dbReference>
<evidence type="ECO:0000313" key="8">
    <source>
        <dbReference type="Proteomes" id="UP000186914"/>
    </source>
</evidence>
<organism evidence="7 8">
    <name type="scientific">Haladaptatus litoreus</name>
    <dbReference type="NCBI Taxonomy" id="553468"/>
    <lineage>
        <taxon>Archaea</taxon>
        <taxon>Methanobacteriati</taxon>
        <taxon>Methanobacteriota</taxon>
        <taxon>Stenosarchaea group</taxon>
        <taxon>Halobacteria</taxon>
        <taxon>Halobacteriales</taxon>
        <taxon>Haladaptataceae</taxon>
        <taxon>Haladaptatus</taxon>
    </lineage>
</organism>
<comment type="similarity">
    <text evidence="4">Belongs to the mandelate racemase/muconate lactonizing enzyme family. MenC type 1 subfamily.</text>
</comment>
<evidence type="ECO:0000259" key="6">
    <source>
        <dbReference type="SMART" id="SM00922"/>
    </source>
</evidence>
<keyword evidence="2 4" id="KW-0460">Magnesium</keyword>
<evidence type="ECO:0000256" key="3">
    <source>
        <dbReference type="ARBA" id="ARBA00023239"/>
    </source>
</evidence>
<keyword evidence="4" id="KW-0474">Menaquinone biosynthesis</keyword>
<dbReference type="OrthoDB" id="214520at2157"/>
<dbReference type="SFLD" id="SFLDF00009">
    <property type="entry name" value="o-succinylbenzoate_synthase"/>
    <property type="match status" value="1"/>
</dbReference>
<sequence length="347" mass="36413">MRVETREFSLQLESPLDTAHGSIEHRKGILVRVEDGDEVGIGEATPLPGWTESLPACRAALADIEAPGDELSNLEERLTTLESTPAARHGLSLALADIRAKRDGVPLYRHLGGPEQVEVIPANATVGDCSPAETVDAVVDAVSAGFECVKVKVGVRSVTDDVARLRTIRDAVGSDIELRVDVNGGWSRAQAREAFHKLDPLRIAYVEQPVSGDDLDGLADLRGRSVRVAADESIAETSVDAVLDADAADVLICKPMVLGGPDKVVEVADRARDIGVTPVVTTTIDGVVARTAAIHAAAASPDRPASGLATGAMLARDLGPDRTRLVDGSVSVPQDAGNGVADTWGRR</sequence>
<dbReference type="UniPathway" id="UPA01057">
    <property type="reaction ID" value="UER00165"/>
</dbReference>
<dbReference type="Gene3D" id="3.30.390.10">
    <property type="entry name" value="Enolase-like, N-terminal domain"/>
    <property type="match status" value="1"/>
</dbReference>
<dbReference type="InterPro" id="IPR013342">
    <property type="entry name" value="Mandelate_racemase_C"/>
</dbReference>
<reference evidence="8" key="1">
    <citation type="submission" date="2017-01" db="EMBL/GenBank/DDBJ databases">
        <authorList>
            <person name="Varghese N."/>
            <person name="Submissions S."/>
        </authorList>
    </citation>
    <scope>NUCLEOTIDE SEQUENCE [LARGE SCALE GENOMIC DNA]</scope>
    <source>
        <strain evidence="8">CGMCC 1.7737</strain>
    </source>
</reference>
<dbReference type="UniPathway" id="UPA00079"/>
<name>A0A1N6WLT3_9EURY</name>
<dbReference type="Proteomes" id="UP000186914">
    <property type="component" value="Unassembled WGS sequence"/>
</dbReference>
<keyword evidence="8" id="KW-1185">Reference proteome</keyword>
<feature type="active site" description="Proton donor" evidence="4">
    <location>
        <position position="152"/>
    </location>
</feature>
<feature type="active site" description="Proton acceptor" evidence="4">
    <location>
        <position position="254"/>
    </location>
</feature>
<evidence type="ECO:0000256" key="4">
    <source>
        <dbReference type="HAMAP-Rule" id="MF_00470"/>
    </source>
</evidence>
<dbReference type="Gene3D" id="3.20.20.120">
    <property type="entry name" value="Enolase-like C-terminal domain"/>
    <property type="match status" value="1"/>
</dbReference>
<dbReference type="InterPro" id="IPR041338">
    <property type="entry name" value="OSBS_N"/>
</dbReference>
<comment type="pathway">
    <text evidence="4">Quinol/quinone metabolism; 1,4-dihydroxy-2-naphthoate biosynthesis; 1,4-dihydroxy-2-naphthoate from chorismate: step 4/7.</text>
</comment>
<evidence type="ECO:0000313" key="7">
    <source>
        <dbReference type="EMBL" id="SIQ91047.1"/>
    </source>
</evidence>
<dbReference type="InterPro" id="IPR029017">
    <property type="entry name" value="Enolase-like_N"/>
</dbReference>
<dbReference type="PROSITE" id="PS00909">
    <property type="entry name" value="MR_MLE_2"/>
    <property type="match status" value="1"/>
</dbReference>
<dbReference type="InterPro" id="IPR036849">
    <property type="entry name" value="Enolase-like_C_sf"/>
</dbReference>
<evidence type="ECO:0000256" key="2">
    <source>
        <dbReference type="ARBA" id="ARBA00022842"/>
    </source>
</evidence>
<dbReference type="PANTHER" id="PTHR48073:SF2">
    <property type="entry name" value="O-SUCCINYLBENZOATE SYNTHASE"/>
    <property type="match status" value="1"/>
</dbReference>
<comment type="function">
    <text evidence="4">Converts 2-succinyl-6-hydroxy-2,4-cyclohexadiene-1-carboxylate (SHCHC) to 2-succinylbenzoate (OSB).</text>
</comment>
<dbReference type="GO" id="GO:0000287">
    <property type="term" value="F:magnesium ion binding"/>
    <property type="evidence" value="ECO:0007669"/>
    <property type="project" value="UniProtKB-UniRule"/>
</dbReference>
<comment type="pathway">
    <text evidence="4">Quinol/quinone metabolism; menaquinone biosynthesis.</text>
</comment>
<dbReference type="SMART" id="SM00922">
    <property type="entry name" value="MR_MLE"/>
    <property type="match status" value="1"/>
</dbReference>
<dbReference type="PANTHER" id="PTHR48073">
    <property type="entry name" value="O-SUCCINYLBENZOATE SYNTHASE-RELATED"/>
    <property type="match status" value="1"/>
</dbReference>
<dbReference type="InterPro" id="IPR018110">
    <property type="entry name" value="Mandel_Rmase/mucon_lact_enz_CS"/>
</dbReference>
<dbReference type="AlphaFoldDB" id="A0A1N6WLT3"/>
<dbReference type="SUPFAM" id="SSF51604">
    <property type="entry name" value="Enolase C-terminal domain-like"/>
    <property type="match status" value="1"/>
</dbReference>
<dbReference type="SFLD" id="SFLDS00001">
    <property type="entry name" value="Enolase"/>
    <property type="match status" value="1"/>
</dbReference>
<proteinExistence type="inferred from homology"/>
<dbReference type="GO" id="GO:0043748">
    <property type="term" value="F:O-succinylbenzoate synthase activity"/>
    <property type="evidence" value="ECO:0007669"/>
    <property type="project" value="UniProtKB-EC"/>
</dbReference>
<keyword evidence="1 4" id="KW-0479">Metal-binding</keyword>
<protein>
    <recommendedName>
        <fullName evidence="4">o-succinylbenzoate synthase</fullName>
        <shortName evidence="4">OSB synthase</shortName>
        <shortName evidence="4">OSBS</shortName>
        <ecNumber evidence="4">4.2.1.113</ecNumber>
    </recommendedName>
    <alternativeName>
        <fullName evidence="4">4-(2'-carboxyphenyl)-4-oxybutyric acid synthase</fullName>
    </alternativeName>
    <alternativeName>
        <fullName evidence="4">o-succinylbenzoic acid synthase</fullName>
    </alternativeName>
</protein>
<dbReference type="GO" id="GO:0009234">
    <property type="term" value="P:menaquinone biosynthetic process"/>
    <property type="evidence" value="ECO:0007669"/>
    <property type="project" value="UniProtKB-UniRule"/>
</dbReference>
<comment type="cofactor">
    <cofactor evidence="4">
        <name>a divalent metal cation</name>
        <dbReference type="ChEBI" id="CHEBI:60240"/>
    </cofactor>
</comment>
<comment type="catalytic activity">
    <reaction evidence="4">
        <text>(1R,6R)-6-hydroxy-2-succinyl-cyclohexa-2,4-diene-1-carboxylate = 2-succinylbenzoate + H2O</text>
        <dbReference type="Rhea" id="RHEA:10196"/>
        <dbReference type="ChEBI" id="CHEBI:15377"/>
        <dbReference type="ChEBI" id="CHEBI:18325"/>
        <dbReference type="ChEBI" id="CHEBI:58689"/>
        <dbReference type="EC" id="4.2.1.113"/>
    </reaction>
</comment>
<dbReference type="SUPFAM" id="SSF54826">
    <property type="entry name" value="Enolase N-terminal domain-like"/>
    <property type="match status" value="1"/>
</dbReference>
<feature type="binding site" evidence="4">
    <location>
        <position position="207"/>
    </location>
    <ligand>
        <name>Mg(2+)</name>
        <dbReference type="ChEBI" id="CHEBI:18420"/>
    </ligand>
</feature>
<gene>
    <name evidence="4" type="primary">menC</name>
    <name evidence="7" type="ORF">SAMN05421858_0782</name>
</gene>
<dbReference type="SFLD" id="SFLDG00180">
    <property type="entry name" value="muconate_cycloisomerase"/>
    <property type="match status" value="1"/>
</dbReference>
<dbReference type="RefSeq" id="WP_076428102.1">
    <property type="nucleotide sequence ID" value="NZ_FTNO01000001.1"/>
</dbReference>
<dbReference type="HAMAP" id="MF_00470">
    <property type="entry name" value="MenC_1"/>
    <property type="match status" value="1"/>
</dbReference>